<evidence type="ECO:0000256" key="1">
    <source>
        <dbReference type="ARBA" id="ARBA00022737"/>
    </source>
</evidence>
<dbReference type="Gene3D" id="1.25.40.20">
    <property type="entry name" value="Ankyrin repeat-containing domain"/>
    <property type="match status" value="2"/>
</dbReference>
<dbReference type="SUPFAM" id="SSF48403">
    <property type="entry name" value="Ankyrin repeat"/>
    <property type="match status" value="1"/>
</dbReference>
<dbReference type="Proteomes" id="UP001187682">
    <property type="component" value="Unassembled WGS sequence"/>
</dbReference>
<dbReference type="PANTHER" id="PTHR10039">
    <property type="entry name" value="AMELOGENIN"/>
    <property type="match status" value="1"/>
</dbReference>
<dbReference type="SMART" id="SM00248">
    <property type="entry name" value="ANK"/>
    <property type="match status" value="4"/>
</dbReference>
<accession>A0AAE8N0H9</accession>
<protein>
    <recommendedName>
        <fullName evidence="3">Nephrocystin 3-like N-terminal domain-containing protein</fullName>
    </recommendedName>
</protein>
<dbReference type="SUPFAM" id="SSF52540">
    <property type="entry name" value="P-loop containing nucleoside triphosphate hydrolases"/>
    <property type="match status" value="1"/>
</dbReference>
<organism evidence="4 5">
    <name type="scientific">Cephalotrichum gorgonifer</name>
    <dbReference type="NCBI Taxonomy" id="2041049"/>
    <lineage>
        <taxon>Eukaryota</taxon>
        <taxon>Fungi</taxon>
        <taxon>Dikarya</taxon>
        <taxon>Ascomycota</taxon>
        <taxon>Pezizomycotina</taxon>
        <taxon>Sordariomycetes</taxon>
        <taxon>Hypocreomycetidae</taxon>
        <taxon>Microascales</taxon>
        <taxon>Microascaceae</taxon>
        <taxon>Cephalotrichum</taxon>
    </lineage>
</organism>
<comment type="caution">
    <text evidence="4">The sequence shown here is derived from an EMBL/GenBank/DDBJ whole genome shotgun (WGS) entry which is preliminary data.</text>
</comment>
<dbReference type="InterPro" id="IPR027417">
    <property type="entry name" value="P-loop_NTPase"/>
</dbReference>
<keyword evidence="1" id="KW-0677">Repeat</keyword>
<feature type="repeat" description="ANK" evidence="2">
    <location>
        <begin position="501"/>
        <end position="523"/>
    </location>
</feature>
<evidence type="ECO:0000256" key="2">
    <source>
        <dbReference type="PROSITE-ProRule" id="PRU00023"/>
    </source>
</evidence>
<dbReference type="Pfam" id="PF12796">
    <property type="entry name" value="Ank_2"/>
    <property type="match status" value="1"/>
</dbReference>
<dbReference type="InterPro" id="IPR002110">
    <property type="entry name" value="Ankyrin_rpt"/>
</dbReference>
<feature type="domain" description="Nephrocystin 3-like N-terminal" evidence="3">
    <location>
        <begin position="14"/>
        <end position="194"/>
    </location>
</feature>
<dbReference type="PANTHER" id="PTHR10039:SF5">
    <property type="entry name" value="NACHT DOMAIN-CONTAINING PROTEIN"/>
    <property type="match status" value="1"/>
</dbReference>
<proteinExistence type="predicted"/>
<dbReference type="EMBL" id="ONZQ02000008">
    <property type="protein sequence ID" value="SPO03229.1"/>
    <property type="molecule type" value="Genomic_DNA"/>
</dbReference>
<reference evidence="4" key="1">
    <citation type="submission" date="2018-03" db="EMBL/GenBank/DDBJ databases">
        <authorList>
            <person name="Guldener U."/>
        </authorList>
    </citation>
    <scope>NUCLEOTIDE SEQUENCE</scope>
</reference>
<dbReference type="Pfam" id="PF24883">
    <property type="entry name" value="NPHP3_N"/>
    <property type="match status" value="1"/>
</dbReference>
<dbReference type="Pfam" id="PF13637">
    <property type="entry name" value="Ank_4"/>
    <property type="match status" value="1"/>
</dbReference>
<dbReference type="InterPro" id="IPR036770">
    <property type="entry name" value="Ankyrin_rpt-contain_sf"/>
</dbReference>
<name>A0AAE8N0H9_9PEZI</name>
<sequence length="531" mass="58548">MESRSHNIARAVSGTCNWLLRDDRYKGWSGDSDQGGLLWFKGKPGSGKSTLLKYALDNLRAERSSDGDVILSFFFHGRGDELERTPLGLFRSLLHQAVSQAPSSLSDLVDSFKKKCDEIGEPGTAWKWHQEELKRFLELSLPKVLDLRSVWLFVDALDECGEEDAVWLAREFSSLLKNTSSSTSKRLHICFSCRHYPIMDIENATEICLEDENRDDISTYVQAQLSGLCQTAPSIPATIASLSSGLFLWAFLMVKLVQGRRRGGVRFKAIEAELHRSPTGLDDLYSTLVDSMSDRPASLQLIRWICFATRPLYLDEVLWAMIVDPDCPYESLEECRGAEDFACDCDDICACDVMEKRVKTLTCGLAEVIWGAITQTVHTKGLPWAENGAGNIDAMDAYGRTPLAWAAAEGQEAAVERLLATGKVNLDSKDGLFGSTPLLRAADNGHEAVVRLLLATGRVDVESRDDHGFTPLSWAAFRGNEAILKLLLATGKVNTNPESDNGRTPLSWAASNGHKGIVKLLLDAAKAEIDS</sequence>
<gene>
    <name evidence="4" type="ORF">DNG_05911</name>
</gene>
<dbReference type="Gene3D" id="3.40.50.300">
    <property type="entry name" value="P-loop containing nucleotide triphosphate hydrolases"/>
    <property type="match status" value="1"/>
</dbReference>
<evidence type="ECO:0000313" key="5">
    <source>
        <dbReference type="Proteomes" id="UP001187682"/>
    </source>
</evidence>
<dbReference type="InterPro" id="IPR056884">
    <property type="entry name" value="NPHP3-like_N"/>
</dbReference>
<dbReference type="AlphaFoldDB" id="A0AAE8N0H9"/>
<keyword evidence="2" id="KW-0040">ANK repeat</keyword>
<feature type="repeat" description="ANK" evidence="2">
    <location>
        <begin position="467"/>
        <end position="491"/>
    </location>
</feature>
<evidence type="ECO:0000313" key="4">
    <source>
        <dbReference type="EMBL" id="SPO03229.1"/>
    </source>
</evidence>
<keyword evidence="5" id="KW-1185">Reference proteome</keyword>
<dbReference type="PROSITE" id="PS50297">
    <property type="entry name" value="ANK_REP_REGION"/>
    <property type="match status" value="3"/>
</dbReference>
<feature type="repeat" description="ANK" evidence="2">
    <location>
        <begin position="433"/>
        <end position="457"/>
    </location>
</feature>
<evidence type="ECO:0000259" key="3">
    <source>
        <dbReference type="Pfam" id="PF24883"/>
    </source>
</evidence>
<dbReference type="PROSITE" id="PS50088">
    <property type="entry name" value="ANK_REPEAT"/>
    <property type="match status" value="3"/>
</dbReference>